<dbReference type="Pfam" id="PF02527">
    <property type="entry name" value="GidB"/>
    <property type="match status" value="1"/>
</dbReference>
<feature type="binding site" evidence="6">
    <location>
        <position position="72"/>
    </location>
    <ligand>
        <name>S-adenosyl-L-methionine</name>
        <dbReference type="ChEBI" id="CHEBI:59789"/>
    </ligand>
</feature>
<evidence type="ECO:0000256" key="1">
    <source>
        <dbReference type="ARBA" id="ARBA00022490"/>
    </source>
</evidence>
<evidence type="ECO:0000256" key="2">
    <source>
        <dbReference type="ARBA" id="ARBA00022552"/>
    </source>
</evidence>
<dbReference type="GO" id="GO:0070043">
    <property type="term" value="F:rRNA (guanine-N7-)-methyltransferase activity"/>
    <property type="evidence" value="ECO:0007669"/>
    <property type="project" value="UniProtKB-UniRule"/>
</dbReference>
<evidence type="ECO:0000256" key="5">
    <source>
        <dbReference type="ARBA" id="ARBA00022691"/>
    </source>
</evidence>
<reference evidence="7" key="1">
    <citation type="submission" date="2023-03" db="EMBL/GenBank/DDBJ databases">
        <title>Multiphase analysis and comparison of six strains from genera Psychromarinibacter, Lutimaribacter, and Maritimibacter, including a novel species: Psychromarinibacter sediminicola sp. nov.</title>
        <authorList>
            <person name="Wang Y.-H."/>
            <person name="Ye M.-Q."/>
            <person name="Du Z.-J."/>
        </authorList>
    </citation>
    <scope>NUCLEOTIDE SEQUENCE</scope>
    <source>
        <strain evidence="7">C21-152</strain>
    </source>
</reference>
<keyword evidence="4 6" id="KW-0808">Transferase</keyword>
<dbReference type="Proteomes" id="UP001220964">
    <property type="component" value="Unassembled WGS sequence"/>
</dbReference>
<feature type="binding site" evidence="6">
    <location>
        <position position="140"/>
    </location>
    <ligand>
        <name>S-adenosyl-L-methionine</name>
        <dbReference type="ChEBI" id="CHEBI:59789"/>
    </ligand>
</feature>
<name>A0AAE3NNJ8_9RHOB</name>
<comment type="function">
    <text evidence="6">Specifically methylates the N7 position of guanine in position 527 of 16S rRNA.</text>
</comment>
<evidence type="ECO:0000313" key="7">
    <source>
        <dbReference type="EMBL" id="MDF0601278.1"/>
    </source>
</evidence>
<accession>A0AAE3NNJ8</accession>
<dbReference type="GO" id="GO:0005829">
    <property type="term" value="C:cytosol"/>
    <property type="evidence" value="ECO:0007669"/>
    <property type="project" value="TreeGrafter"/>
</dbReference>
<keyword evidence="3 6" id="KW-0489">Methyltransferase</keyword>
<dbReference type="Gene3D" id="3.40.50.150">
    <property type="entry name" value="Vaccinia Virus protein VP39"/>
    <property type="match status" value="1"/>
</dbReference>
<gene>
    <name evidence="6 7" type="primary">rsmG</name>
    <name evidence="7" type="ORF">P1J78_11100</name>
</gene>
<evidence type="ECO:0000256" key="6">
    <source>
        <dbReference type="HAMAP-Rule" id="MF_00074"/>
    </source>
</evidence>
<evidence type="ECO:0000256" key="3">
    <source>
        <dbReference type="ARBA" id="ARBA00022603"/>
    </source>
</evidence>
<dbReference type="HAMAP" id="MF_00074">
    <property type="entry name" value="16SrRNA_methyltr_G"/>
    <property type="match status" value="1"/>
</dbReference>
<comment type="caution">
    <text evidence="6">Lacks conserved residue(s) required for the propagation of feature annotation.</text>
</comment>
<comment type="caution">
    <text evidence="7">The sequence shown here is derived from an EMBL/GenBank/DDBJ whole genome shotgun (WGS) entry which is preliminary data.</text>
</comment>
<keyword evidence="8" id="KW-1185">Reference proteome</keyword>
<dbReference type="InterPro" id="IPR029063">
    <property type="entry name" value="SAM-dependent_MTases_sf"/>
</dbReference>
<proteinExistence type="inferred from homology"/>
<keyword evidence="2 6" id="KW-0698">rRNA processing</keyword>
<dbReference type="EMBL" id="JARGYC010000025">
    <property type="protein sequence ID" value="MDF0601278.1"/>
    <property type="molecule type" value="Genomic_DNA"/>
</dbReference>
<dbReference type="AlphaFoldDB" id="A0AAE3NNJ8"/>
<evidence type="ECO:0000313" key="8">
    <source>
        <dbReference type="Proteomes" id="UP001220964"/>
    </source>
</evidence>
<dbReference type="PANTHER" id="PTHR31760:SF0">
    <property type="entry name" value="S-ADENOSYL-L-METHIONINE-DEPENDENT METHYLTRANSFERASES SUPERFAMILY PROTEIN"/>
    <property type="match status" value="1"/>
</dbReference>
<keyword evidence="1 6" id="KW-0963">Cytoplasm</keyword>
<dbReference type="SUPFAM" id="SSF53335">
    <property type="entry name" value="S-adenosyl-L-methionine-dependent methyltransferases"/>
    <property type="match status" value="1"/>
</dbReference>
<protein>
    <recommendedName>
        <fullName evidence="6">Ribosomal RNA small subunit methyltransferase G</fullName>
        <ecNumber evidence="6">2.1.1.170</ecNumber>
    </recommendedName>
    <alternativeName>
        <fullName evidence="6">16S rRNA 7-methylguanosine methyltransferase</fullName>
        <shortName evidence="6">16S rRNA m7G methyltransferase</shortName>
    </alternativeName>
</protein>
<dbReference type="InterPro" id="IPR003682">
    <property type="entry name" value="rRNA_ssu_MeTfrase_G"/>
</dbReference>
<dbReference type="EC" id="2.1.1.170" evidence="6"/>
<dbReference type="PIRSF" id="PIRSF003078">
    <property type="entry name" value="GidB"/>
    <property type="match status" value="1"/>
</dbReference>
<dbReference type="NCBIfam" id="TIGR00138">
    <property type="entry name" value="rsmG_gidB"/>
    <property type="match status" value="1"/>
</dbReference>
<evidence type="ECO:0000256" key="4">
    <source>
        <dbReference type="ARBA" id="ARBA00022679"/>
    </source>
</evidence>
<dbReference type="PANTHER" id="PTHR31760">
    <property type="entry name" value="S-ADENOSYL-L-METHIONINE-DEPENDENT METHYLTRANSFERASES SUPERFAMILY PROTEIN"/>
    <property type="match status" value="1"/>
</dbReference>
<comment type="similarity">
    <text evidence="6">Belongs to the methyltransferase superfamily. RNA methyltransferase RsmG family.</text>
</comment>
<organism evidence="7 8">
    <name type="scientific">Psychromarinibacter sediminicola</name>
    <dbReference type="NCBI Taxonomy" id="3033385"/>
    <lineage>
        <taxon>Bacteria</taxon>
        <taxon>Pseudomonadati</taxon>
        <taxon>Pseudomonadota</taxon>
        <taxon>Alphaproteobacteria</taxon>
        <taxon>Rhodobacterales</taxon>
        <taxon>Paracoccaceae</taxon>
        <taxon>Psychromarinibacter</taxon>
    </lineage>
</organism>
<feature type="binding site" evidence="6">
    <location>
        <position position="77"/>
    </location>
    <ligand>
        <name>S-adenosyl-L-methionine</name>
        <dbReference type="ChEBI" id="CHEBI:59789"/>
    </ligand>
</feature>
<sequence>MSGIEAFCDRVSVSRETLDKLSAYAALLEKWNPTINLVAASTLPELWTRHFLESAAAFEAANQSDGAWVDLGTGGGFPGAVVAILAQEKAPDLKVTCIEADLRKASFLRSLSATVGTPFHILSRRIEDAPPQQAQIVSARALAPLHRLLDHALRHLVPDGRAIFLKGESWRAEVEEALETFRFSVENRPSPTHPGSAILVVGDISRA</sequence>
<feature type="binding site" evidence="6">
    <location>
        <begin position="126"/>
        <end position="127"/>
    </location>
    <ligand>
        <name>S-adenosyl-L-methionine</name>
        <dbReference type="ChEBI" id="CHEBI:59789"/>
    </ligand>
</feature>
<comment type="subcellular location">
    <subcellularLocation>
        <location evidence="6">Cytoplasm</location>
    </subcellularLocation>
</comment>
<comment type="catalytic activity">
    <reaction evidence="6">
        <text>guanosine(527) in 16S rRNA + S-adenosyl-L-methionine = N(7)-methylguanosine(527) in 16S rRNA + S-adenosyl-L-homocysteine</text>
        <dbReference type="Rhea" id="RHEA:42732"/>
        <dbReference type="Rhea" id="RHEA-COMP:10209"/>
        <dbReference type="Rhea" id="RHEA-COMP:10210"/>
        <dbReference type="ChEBI" id="CHEBI:57856"/>
        <dbReference type="ChEBI" id="CHEBI:59789"/>
        <dbReference type="ChEBI" id="CHEBI:74269"/>
        <dbReference type="ChEBI" id="CHEBI:74480"/>
        <dbReference type="EC" id="2.1.1.170"/>
    </reaction>
</comment>
<dbReference type="RefSeq" id="WP_275567419.1">
    <property type="nucleotide sequence ID" value="NZ_JARGYC010000025.1"/>
</dbReference>
<keyword evidence="5 6" id="KW-0949">S-adenosyl-L-methionine</keyword>